<comment type="cofactor">
    <cofactor evidence="1">
        <name>Mg(2+)</name>
        <dbReference type="ChEBI" id="CHEBI:18420"/>
    </cofactor>
</comment>
<sequence>MGHNRQMSGYIKIICRGDERHCGTDLIKEHLCNQNELKLTDSVDMTVGRGAFGVVSKAIYRQRFVVAVKTIETEAEKKAFSVEVQQLSRISHENIIKLYGVCTTQNPVCLVMEYAEGGSLYNLLHWQHPSSRCAPIYTASHMMSWALQCARGVEYLHGIKPKGIIHRDLKPPNLLLTKCGTVLKICDFGTACDMKTYMTNNKGSAAWMAPEVFEGNNYTEKCDVFSFGIILWEMITRRKPYEDMSGFNAFRIMWAVHNGTRPPLIANIPKPIEDLMTSCWDKVPAKRPSFTRIVHILQHLVQFFPGADTCLVFPVGTSSTSTDESSTSSDLSLLSPEMDQNGGEMSTQGSTLSDTVIGMKSQPSTESDEEGSYEIEDEEKENDETPVPGKLEGEPPLEGEYESPHRAASPTITISVDNKSPTAQFVRQRSDSGGTSHRPGKAPVSPLPGPVPGINFEPIKIVSASASPSSNSSLMTSSPLPSEVSPVKASSARISYPPVSPAVSSGYYPNYTSDIQPSGGMQQAPFYPPGSLMSSAPSTGQPLIYSEASGSGFLGGATSPYKSPSPIPPNYGQQGAYPPNTMYPPATSYALSTPTSTSPLQMPTSSTVPSVPRNTPVSGFHAPQPPDGLDMEELRLALQNDLDPPEHGNRVRFNSSGPSSQGSHAVGSGFSSPSSSGTSSPYPDRKTSWPVSSPHTHNHPHPMTRSVSSPERKFSGEKKSPLARRREQDQSGFPSILQTLATHLQPIAPNPAIPESQAIYEEHIKLAREYIQVQTEMAMILQKKLELEKDLEEYETEQQVNAQYVEEFAMLTSEKENLLLLHKNLKSQLEEMKRQPPALIPGCPLSSQYR</sequence>
<dbReference type="PANTHER" id="PTHR46716:SF1">
    <property type="entry name" value="MITOGEN-ACTIVATED PROTEIN KINASE KINASE KINASE 7"/>
    <property type="match status" value="1"/>
</dbReference>
<reference evidence="18 19" key="1">
    <citation type="submission" date="2022-05" db="EMBL/GenBank/DDBJ databases">
        <authorList>
            <consortium name="Genoscope - CEA"/>
            <person name="William W."/>
        </authorList>
    </citation>
    <scope>NUCLEOTIDE SEQUENCE [LARGE SCALE GENOMIC DNA]</scope>
</reference>
<comment type="catalytic activity">
    <reaction evidence="12">
        <text>L-threonyl-[protein] + ATP = O-phospho-L-threonyl-[protein] + ADP + H(+)</text>
        <dbReference type="Rhea" id="RHEA:46608"/>
        <dbReference type="Rhea" id="RHEA-COMP:11060"/>
        <dbReference type="Rhea" id="RHEA-COMP:11605"/>
        <dbReference type="ChEBI" id="CHEBI:15378"/>
        <dbReference type="ChEBI" id="CHEBI:30013"/>
        <dbReference type="ChEBI" id="CHEBI:30616"/>
        <dbReference type="ChEBI" id="CHEBI:61977"/>
        <dbReference type="ChEBI" id="CHEBI:456216"/>
        <dbReference type="EC" id="2.7.11.25"/>
    </reaction>
</comment>
<evidence type="ECO:0000256" key="4">
    <source>
        <dbReference type="ARBA" id="ARBA00017660"/>
    </source>
</evidence>
<dbReference type="AlphaFoldDB" id="A0AAU9WQ45"/>
<feature type="compositionally biased region" description="Polar residues" evidence="16">
    <location>
        <begin position="532"/>
        <end position="541"/>
    </location>
</feature>
<dbReference type="InterPro" id="IPR000719">
    <property type="entry name" value="Prot_kinase_dom"/>
</dbReference>
<feature type="compositionally biased region" description="Basic and acidic residues" evidence="16">
    <location>
        <begin position="710"/>
        <end position="729"/>
    </location>
</feature>
<dbReference type="GO" id="GO:0043123">
    <property type="term" value="P:positive regulation of canonical NF-kappaB signal transduction"/>
    <property type="evidence" value="ECO:0007669"/>
    <property type="project" value="TreeGrafter"/>
</dbReference>
<accession>A0AAU9WQ45</accession>
<evidence type="ECO:0000256" key="8">
    <source>
        <dbReference type="ARBA" id="ARBA00022741"/>
    </source>
</evidence>
<dbReference type="InterPro" id="IPR008271">
    <property type="entry name" value="Ser/Thr_kinase_AS"/>
</dbReference>
<feature type="compositionally biased region" description="Low complexity" evidence="16">
    <location>
        <begin position="465"/>
        <end position="482"/>
    </location>
</feature>
<feature type="domain" description="Protein kinase" evidence="17">
    <location>
        <begin position="41"/>
        <end position="304"/>
    </location>
</feature>
<dbReference type="GO" id="GO:0046872">
    <property type="term" value="F:metal ion binding"/>
    <property type="evidence" value="ECO:0007669"/>
    <property type="project" value="UniProtKB-KW"/>
</dbReference>
<feature type="region of interest" description="Disordered" evidence="16">
    <location>
        <begin position="465"/>
        <end position="730"/>
    </location>
</feature>
<keyword evidence="8 14" id="KW-0547">Nucleotide-binding</keyword>
<organism evidence="18 19">
    <name type="scientific">Pocillopora meandrina</name>
    <dbReference type="NCBI Taxonomy" id="46732"/>
    <lineage>
        <taxon>Eukaryota</taxon>
        <taxon>Metazoa</taxon>
        <taxon>Cnidaria</taxon>
        <taxon>Anthozoa</taxon>
        <taxon>Hexacorallia</taxon>
        <taxon>Scleractinia</taxon>
        <taxon>Astrocoeniina</taxon>
        <taxon>Pocilloporidae</taxon>
        <taxon>Pocillopora</taxon>
    </lineage>
</organism>
<evidence type="ECO:0000256" key="3">
    <source>
        <dbReference type="ARBA" id="ARBA00012406"/>
    </source>
</evidence>
<evidence type="ECO:0000256" key="9">
    <source>
        <dbReference type="ARBA" id="ARBA00022777"/>
    </source>
</evidence>
<feature type="compositionally biased region" description="Low complexity" evidence="16">
    <location>
        <begin position="667"/>
        <end position="682"/>
    </location>
</feature>
<name>A0AAU9WQ45_9CNID</name>
<dbReference type="FunFam" id="1.10.510.10:FF:000143">
    <property type="entry name" value="Mitogen-activated protein kinase kinase kinase 7"/>
    <property type="match status" value="1"/>
</dbReference>
<evidence type="ECO:0000259" key="17">
    <source>
        <dbReference type="PROSITE" id="PS50011"/>
    </source>
</evidence>
<dbReference type="GO" id="GO:0009893">
    <property type="term" value="P:positive regulation of metabolic process"/>
    <property type="evidence" value="ECO:0007669"/>
    <property type="project" value="UniProtKB-ARBA"/>
</dbReference>
<keyword evidence="6" id="KW-0808">Transferase</keyword>
<dbReference type="CDD" id="cd14058">
    <property type="entry name" value="STKc_TAK1"/>
    <property type="match status" value="1"/>
</dbReference>
<dbReference type="Gene3D" id="3.30.200.20">
    <property type="entry name" value="Phosphorylase Kinase, domain 1"/>
    <property type="match status" value="1"/>
</dbReference>
<evidence type="ECO:0000256" key="1">
    <source>
        <dbReference type="ARBA" id="ARBA00001946"/>
    </source>
</evidence>
<feature type="compositionally biased region" description="Low complexity" evidence="16">
    <location>
        <begin position="317"/>
        <end position="335"/>
    </location>
</feature>
<dbReference type="GO" id="GO:0004709">
    <property type="term" value="F:MAP kinase kinase kinase activity"/>
    <property type="evidence" value="ECO:0007669"/>
    <property type="project" value="UniProtKB-EC"/>
</dbReference>
<dbReference type="PANTHER" id="PTHR46716">
    <property type="entry name" value="MITOGEN-ACTIVATED PROTEIN KINASE KINASE KINASE 7"/>
    <property type="match status" value="1"/>
</dbReference>
<feature type="compositionally biased region" description="Polar residues" evidence="16">
    <location>
        <begin position="343"/>
        <end position="354"/>
    </location>
</feature>
<comment type="caution">
    <text evidence="18">The sequence shown here is derived from an EMBL/GenBank/DDBJ whole genome shotgun (WGS) entry which is preliminary data.</text>
</comment>
<evidence type="ECO:0000256" key="15">
    <source>
        <dbReference type="SAM" id="Coils"/>
    </source>
</evidence>
<evidence type="ECO:0000256" key="13">
    <source>
        <dbReference type="ARBA" id="ARBA00048329"/>
    </source>
</evidence>
<protein>
    <recommendedName>
        <fullName evidence="4">Mitogen-activated protein kinase kinase kinase 7</fullName>
        <ecNumber evidence="3">2.7.11.25</ecNumber>
    </recommendedName>
</protein>
<dbReference type="InterPro" id="IPR001245">
    <property type="entry name" value="Ser-Thr/Tyr_kinase_cat_dom"/>
</dbReference>
<dbReference type="PRINTS" id="PR00109">
    <property type="entry name" value="TYRKINASE"/>
</dbReference>
<dbReference type="PROSITE" id="PS00108">
    <property type="entry name" value="PROTEIN_KINASE_ST"/>
    <property type="match status" value="1"/>
</dbReference>
<dbReference type="GO" id="GO:0019899">
    <property type="term" value="F:enzyme binding"/>
    <property type="evidence" value="ECO:0007669"/>
    <property type="project" value="UniProtKB-ARBA"/>
</dbReference>
<evidence type="ECO:0000256" key="11">
    <source>
        <dbReference type="ARBA" id="ARBA00022842"/>
    </source>
</evidence>
<evidence type="ECO:0000256" key="16">
    <source>
        <dbReference type="SAM" id="MobiDB-lite"/>
    </source>
</evidence>
<dbReference type="EC" id="2.7.11.25" evidence="3"/>
<feature type="compositionally biased region" description="Polar residues" evidence="16">
    <location>
        <begin position="510"/>
        <end position="521"/>
    </location>
</feature>
<evidence type="ECO:0000256" key="7">
    <source>
        <dbReference type="ARBA" id="ARBA00022723"/>
    </source>
</evidence>
<evidence type="ECO:0000256" key="6">
    <source>
        <dbReference type="ARBA" id="ARBA00022679"/>
    </source>
</evidence>
<feature type="binding site" evidence="14">
    <location>
        <position position="69"/>
    </location>
    <ligand>
        <name>ATP</name>
        <dbReference type="ChEBI" id="CHEBI:30616"/>
    </ligand>
</feature>
<dbReference type="GO" id="GO:0043410">
    <property type="term" value="P:positive regulation of MAPK cascade"/>
    <property type="evidence" value="ECO:0007669"/>
    <property type="project" value="UniProtKB-ARBA"/>
</dbReference>
<comment type="similarity">
    <text evidence="2">Belongs to the protein kinase superfamily. STE Ser/Thr protein kinase family. MAP kinase kinase kinase subfamily.</text>
</comment>
<evidence type="ECO:0000313" key="19">
    <source>
        <dbReference type="Proteomes" id="UP001159428"/>
    </source>
</evidence>
<dbReference type="Gene3D" id="1.10.510.10">
    <property type="entry name" value="Transferase(Phosphotransferase) domain 1"/>
    <property type="match status" value="1"/>
</dbReference>
<feature type="compositionally biased region" description="Polar residues" evidence="16">
    <location>
        <begin position="652"/>
        <end position="663"/>
    </location>
</feature>
<dbReference type="GO" id="GO:0007254">
    <property type="term" value="P:JNK cascade"/>
    <property type="evidence" value="ECO:0007669"/>
    <property type="project" value="TreeGrafter"/>
</dbReference>
<dbReference type="GO" id="GO:0006955">
    <property type="term" value="P:immune response"/>
    <property type="evidence" value="ECO:0007669"/>
    <property type="project" value="TreeGrafter"/>
</dbReference>
<dbReference type="SMART" id="SM00220">
    <property type="entry name" value="S_TKc"/>
    <property type="match status" value="1"/>
</dbReference>
<evidence type="ECO:0000256" key="12">
    <source>
        <dbReference type="ARBA" id="ARBA00047559"/>
    </source>
</evidence>
<keyword evidence="10 14" id="KW-0067">ATP-binding</keyword>
<dbReference type="PROSITE" id="PS00107">
    <property type="entry name" value="PROTEIN_KINASE_ATP"/>
    <property type="match status" value="1"/>
</dbReference>
<feature type="region of interest" description="Disordered" evidence="16">
    <location>
        <begin position="317"/>
        <end position="453"/>
    </location>
</feature>
<dbReference type="PROSITE" id="PS50011">
    <property type="entry name" value="PROTEIN_KINASE_DOM"/>
    <property type="match status" value="1"/>
</dbReference>
<feature type="coiled-coil region" evidence="15">
    <location>
        <begin position="777"/>
        <end position="835"/>
    </location>
</feature>
<gene>
    <name evidence="18" type="ORF">PMEA_00008841</name>
</gene>
<evidence type="ECO:0000256" key="14">
    <source>
        <dbReference type="PROSITE-ProRule" id="PRU10141"/>
    </source>
</evidence>
<feature type="compositionally biased region" description="Acidic residues" evidence="16">
    <location>
        <begin position="366"/>
        <end position="384"/>
    </location>
</feature>
<comment type="catalytic activity">
    <reaction evidence="13">
        <text>L-seryl-[protein] + ATP = O-phospho-L-seryl-[protein] + ADP + H(+)</text>
        <dbReference type="Rhea" id="RHEA:17989"/>
        <dbReference type="Rhea" id="RHEA-COMP:9863"/>
        <dbReference type="Rhea" id="RHEA-COMP:11604"/>
        <dbReference type="ChEBI" id="CHEBI:15378"/>
        <dbReference type="ChEBI" id="CHEBI:29999"/>
        <dbReference type="ChEBI" id="CHEBI:30616"/>
        <dbReference type="ChEBI" id="CHEBI:83421"/>
        <dbReference type="ChEBI" id="CHEBI:456216"/>
        <dbReference type="EC" id="2.7.11.25"/>
    </reaction>
</comment>
<keyword evidence="11" id="KW-0460">Magnesium</keyword>
<dbReference type="GO" id="GO:0005524">
    <property type="term" value="F:ATP binding"/>
    <property type="evidence" value="ECO:0007669"/>
    <property type="project" value="UniProtKB-UniRule"/>
</dbReference>
<keyword evidence="9" id="KW-0418">Kinase</keyword>
<dbReference type="SUPFAM" id="SSF56112">
    <property type="entry name" value="Protein kinase-like (PK-like)"/>
    <property type="match status" value="1"/>
</dbReference>
<dbReference type="InterPro" id="IPR011009">
    <property type="entry name" value="Kinase-like_dom_sf"/>
</dbReference>
<evidence type="ECO:0000256" key="10">
    <source>
        <dbReference type="ARBA" id="ARBA00022840"/>
    </source>
</evidence>
<keyword evidence="15" id="KW-0175">Coiled coil</keyword>
<keyword evidence="19" id="KW-1185">Reference proteome</keyword>
<proteinExistence type="inferred from homology"/>
<keyword evidence="5" id="KW-0723">Serine/threonine-protein kinase</keyword>
<dbReference type="EMBL" id="CALNXJ010000018">
    <property type="protein sequence ID" value="CAH3121841.1"/>
    <property type="molecule type" value="Genomic_DNA"/>
</dbReference>
<dbReference type="Pfam" id="PF07714">
    <property type="entry name" value="PK_Tyr_Ser-Thr"/>
    <property type="match status" value="1"/>
</dbReference>
<evidence type="ECO:0000313" key="18">
    <source>
        <dbReference type="EMBL" id="CAH3121841.1"/>
    </source>
</evidence>
<feature type="compositionally biased region" description="Polar residues" evidence="16">
    <location>
        <begin position="589"/>
        <end position="617"/>
    </location>
</feature>
<keyword evidence="7" id="KW-0479">Metal-binding</keyword>
<dbReference type="Proteomes" id="UP001159428">
    <property type="component" value="Unassembled WGS sequence"/>
</dbReference>
<feature type="compositionally biased region" description="Polar residues" evidence="16">
    <location>
        <begin position="410"/>
        <end position="435"/>
    </location>
</feature>
<dbReference type="InterPro" id="IPR017441">
    <property type="entry name" value="Protein_kinase_ATP_BS"/>
</dbReference>
<evidence type="ECO:0000256" key="5">
    <source>
        <dbReference type="ARBA" id="ARBA00022527"/>
    </source>
</evidence>
<evidence type="ECO:0000256" key="2">
    <source>
        <dbReference type="ARBA" id="ARBA00006529"/>
    </source>
</evidence>